<evidence type="ECO:0000313" key="1">
    <source>
        <dbReference type="EMBL" id="ATG54052.1"/>
    </source>
</evidence>
<dbReference type="Proteomes" id="UP000217889">
    <property type="component" value="Chromosome"/>
</dbReference>
<dbReference type="GO" id="GO:0019748">
    <property type="term" value="P:secondary metabolic process"/>
    <property type="evidence" value="ECO:0007669"/>
    <property type="project" value="InterPro"/>
</dbReference>
<dbReference type="SUPFAM" id="SSF56112">
    <property type="entry name" value="Protein kinase-like (PK-like)"/>
    <property type="match status" value="1"/>
</dbReference>
<gene>
    <name evidence="1" type="ORF">CFK41_04140</name>
</gene>
<accession>A0A291GV88</accession>
<dbReference type="GO" id="GO:0016773">
    <property type="term" value="F:phosphotransferase activity, alcohol group as acceptor"/>
    <property type="evidence" value="ECO:0007669"/>
    <property type="project" value="InterPro"/>
</dbReference>
<keyword evidence="2" id="KW-1185">Reference proteome</keyword>
<dbReference type="OrthoDB" id="3638028at2"/>
<organism evidence="1 2">
    <name type="scientific">Brachybacterium ginsengisoli</name>
    <dbReference type="NCBI Taxonomy" id="1331682"/>
    <lineage>
        <taxon>Bacteria</taxon>
        <taxon>Bacillati</taxon>
        <taxon>Actinomycetota</taxon>
        <taxon>Actinomycetes</taxon>
        <taxon>Micrococcales</taxon>
        <taxon>Dermabacteraceae</taxon>
        <taxon>Brachybacterium</taxon>
    </lineage>
</organism>
<sequence>MDQPLQLPEAFRRRLLHQNRATAPWLEDVPDHARSMVRDWELTPDGQPFFGGTSIVLPVRTADGDPAALKLVSPLADAALEVTALSALAGHGMVELLRSDADQGALLLERLAGPTLVEHPEPLAAARIAGRVAARIAAVPALSDAPRLAETSRAWGQSFQAQHARAVADRLPLPAGAGERAAEIIDDLAEDTSSTLTHGDLSFANVLRRAEDDWVAIDPGWLCGPVENEAHTVVRSVLPAVLDAPRPREGLRAVIEAFCETAGADVERAETLSYARFVASYFWEAQHTGSTDDIERLHRAIELTTAPPD</sequence>
<dbReference type="InterPro" id="IPR006748">
    <property type="entry name" value="NH2Glyco/OHUrea_AB-resist_kin"/>
</dbReference>
<dbReference type="RefSeq" id="WP_096798531.1">
    <property type="nucleotide sequence ID" value="NZ_CP023564.1"/>
</dbReference>
<evidence type="ECO:0000313" key="2">
    <source>
        <dbReference type="Proteomes" id="UP000217889"/>
    </source>
</evidence>
<name>A0A291GV88_9MICO</name>
<dbReference type="KEGG" id="bgg:CFK41_04140"/>
<dbReference type="AlphaFoldDB" id="A0A291GV88"/>
<dbReference type="InterPro" id="IPR011009">
    <property type="entry name" value="Kinase-like_dom_sf"/>
</dbReference>
<evidence type="ECO:0008006" key="3">
    <source>
        <dbReference type="Google" id="ProtNLM"/>
    </source>
</evidence>
<protein>
    <recommendedName>
        <fullName evidence="3">Kinase</fullName>
    </recommendedName>
</protein>
<reference evidence="1 2" key="1">
    <citation type="journal article" date="2014" name="Int. J. Syst. Evol. Microbiol.">
        <title>Brachybacterium ginsengisoli sp. nov., isolated from soil of a ginseng field.</title>
        <authorList>
            <person name="Hoang V.A."/>
            <person name="Kim Y.J."/>
            <person name="Nguyen N.L."/>
            <person name="Yang D.C."/>
        </authorList>
    </citation>
    <scope>NUCLEOTIDE SEQUENCE [LARGE SCALE GENOMIC DNA]</scope>
    <source>
        <strain evidence="1 2">DCY80</strain>
    </source>
</reference>
<dbReference type="EMBL" id="CP023564">
    <property type="protein sequence ID" value="ATG54052.1"/>
    <property type="molecule type" value="Genomic_DNA"/>
</dbReference>
<dbReference type="Pfam" id="PF04655">
    <property type="entry name" value="APH_6_hur"/>
    <property type="match status" value="1"/>
</dbReference>
<proteinExistence type="predicted"/>